<accession>A0A9N7YGG0</accession>
<comment type="caution">
    <text evidence="1">The sequence shown here is derived from an EMBL/GenBank/DDBJ whole genome shotgun (WGS) entry which is preliminary data.</text>
</comment>
<sequence length="107" mass="12396">MSPQWDPGFTGRKVIGTTFNLGSQTSHFLWQAVPLALLAEDGFLIGVLSPLHYEMLLPDRSWQREEMSLGGEEVEMVQTYMYLHIHKPCRPDKRETPYERGLHRLLI</sequence>
<gene>
    <name evidence="1" type="ORF">PLEPLA_LOCUS18557</name>
</gene>
<dbReference type="Proteomes" id="UP001153269">
    <property type="component" value="Unassembled WGS sequence"/>
</dbReference>
<dbReference type="EMBL" id="CADEAL010001247">
    <property type="protein sequence ID" value="CAB1430575.1"/>
    <property type="molecule type" value="Genomic_DNA"/>
</dbReference>
<dbReference type="AlphaFoldDB" id="A0A9N7YGG0"/>
<evidence type="ECO:0000313" key="2">
    <source>
        <dbReference type="Proteomes" id="UP001153269"/>
    </source>
</evidence>
<reference evidence="1" key="1">
    <citation type="submission" date="2020-03" db="EMBL/GenBank/DDBJ databases">
        <authorList>
            <person name="Weist P."/>
        </authorList>
    </citation>
    <scope>NUCLEOTIDE SEQUENCE</scope>
</reference>
<organism evidence="1 2">
    <name type="scientific">Pleuronectes platessa</name>
    <name type="common">European plaice</name>
    <dbReference type="NCBI Taxonomy" id="8262"/>
    <lineage>
        <taxon>Eukaryota</taxon>
        <taxon>Metazoa</taxon>
        <taxon>Chordata</taxon>
        <taxon>Craniata</taxon>
        <taxon>Vertebrata</taxon>
        <taxon>Euteleostomi</taxon>
        <taxon>Actinopterygii</taxon>
        <taxon>Neopterygii</taxon>
        <taxon>Teleostei</taxon>
        <taxon>Neoteleostei</taxon>
        <taxon>Acanthomorphata</taxon>
        <taxon>Carangaria</taxon>
        <taxon>Pleuronectiformes</taxon>
        <taxon>Pleuronectoidei</taxon>
        <taxon>Pleuronectidae</taxon>
        <taxon>Pleuronectes</taxon>
    </lineage>
</organism>
<keyword evidence="2" id="KW-1185">Reference proteome</keyword>
<protein>
    <submittedName>
        <fullName evidence="1">Uncharacterized protein</fullName>
    </submittedName>
</protein>
<name>A0A9N7YGG0_PLEPL</name>
<evidence type="ECO:0000313" key="1">
    <source>
        <dbReference type="EMBL" id="CAB1430575.1"/>
    </source>
</evidence>
<proteinExistence type="predicted"/>